<feature type="compositionally biased region" description="Basic and acidic residues" evidence="1">
    <location>
        <begin position="33"/>
        <end position="42"/>
    </location>
</feature>
<proteinExistence type="predicted"/>
<evidence type="ECO:0000256" key="1">
    <source>
        <dbReference type="SAM" id="MobiDB-lite"/>
    </source>
</evidence>
<dbReference type="VEuPathDB" id="CryptoDB:Cvel_9436"/>
<protein>
    <submittedName>
        <fullName evidence="2">Uncharacterized protein</fullName>
    </submittedName>
</protein>
<evidence type="ECO:0000313" key="2">
    <source>
        <dbReference type="EMBL" id="CUC10522.1"/>
    </source>
</evidence>
<sequence length="195" mass="22338">MRWWTAEAAGEQRKGEGGHPEDEESLPAAAVERGLKRGERKGQQRRHNERLAFKTTPTLRYKANFTARAVASKVAGGLPGYNFYASHSNQWIPPMWDWENKTRLPGDIVEYLFMGPLKPKPAEHCFKRMTRNRLESLLNDKTLKSWTALSNAIKAEYPTTVVNEEATLYMDVLEKQLKLPHTDIDTHCIDGMIDR</sequence>
<gene>
    <name evidence="2" type="ORF">Cvel_9436.t1.CR1</name>
</gene>
<reference evidence="2" key="1">
    <citation type="submission" date="2014-11" db="EMBL/GenBank/DDBJ databases">
        <title>Molecular phylogeny of cliff fern family Woodsiaceae with morphological implications.</title>
        <authorList>
            <person name="Shao Y.-Z."/>
            <person name="Wei R."/>
            <person name="Zhang X.-C."/>
        </authorList>
    </citation>
    <scope>NUCLEOTIDE SEQUENCE</scope>
</reference>
<accession>A0A0K6SAF0</accession>
<organism evidence="2">
    <name type="scientific">Chromera velia CCMP2878</name>
    <dbReference type="NCBI Taxonomy" id="1169474"/>
    <lineage>
        <taxon>Eukaryota</taxon>
        <taxon>Sar</taxon>
        <taxon>Alveolata</taxon>
        <taxon>Colpodellida</taxon>
        <taxon>Chromeraceae</taxon>
        <taxon>Chromera</taxon>
    </lineage>
</organism>
<dbReference type="EMBL" id="CDMZ01004355">
    <property type="protein sequence ID" value="CUC10522.1"/>
    <property type="molecule type" value="Genomic_DNA"/>
</dbReference>
<feature type="region of interest" description="Disordered" evidence="1">
    <location>
        <begin position="1"/>
        <end position="49"/>
    </location>
</feature>
<feature type="compositionally biased region" description="Basic and acidic residues" evidence="1">
    <location>
        <begin position="10"/>
        <end position="20"/>
    </location>
</feature>
<name>A0A0K6SAF0_9ALVE</name>
<dbReference type="AlphaFoldDB" id="A0A0K6SAF0"/>